<dbReference type="AlphaFoldDB" id="A0A2S8GSD9"/>
<dbReference type="RefSeq" id="WP_105334223.1">
    <property type="nucleotide sequence ID" value="NZ_PUHZ01000005.1"/>
</dbReference>
<dbReference type="InterPro" id="IPR038296">
    <property type="entry name" value="ParD_sf"/>
</dbReference>
<dbReference type="Gene3D" id="6.10.10.120">
    <property type="entry name" value="Antitoxin ParD1-like"/>
    <property type="match status" value="1"/>
</dbReference>
<dbReference type="EMBL" id="PUIB01000013">
    <property type="protein sequence ID" value="PQO36450.1"/>
    <property type="molecule type" value="Genomic_DNA"/>
</dbReference>
<dbReference type="EMBL" id="PUHZ01000005">
    <property type="protein sequence ID" value="PQO47332.1"/>
    <property type="molecule type" value="Genomic_DNA"/>
</dbReference>
<evidence type="ECO:0000313" key="1">
    <source>
        <dbReference type="EMBL" id="PQO36450.1"/>
    </source>
</evidence>
<evidence type="ECO:0000313" key="4">
    <source>
        <dbReference type="Proteomes" id="UP000239388"/>
    </source>
</evidence>
<dbReference type="Proteomes" id="UP000237819">
    <property type="component" value="Unassembled WGS sequence"/>
</dbReference>
<evidence type="ECO:0000313" key="2">
    <source>
        <dbReference type="EMBL" id="PQO47332.1"/>
    </source>
</evidence>
<accession>A0A2S8GSD9</accession>
<sequence length="80" mass="8589">MNINLSAEDAASIERLISSGEFKTPPEAVAAGLQLLLSRQQLRSEIQIGVDQLDAGAGIDGDIVFAELHERARKLNESAE</sequence>
<gene>
    <name evidence="2" type="ORF">C5Y93_04635</name>
    <name evidence="1" type="ORF">C5Y98_12160</name>
</gene>
<organism evidence="2 3">
    <name type="scientific">Blastopirellula marina</name>
    <dbReference type="NCBI Taxonomy" id="124"/>
    <lineage>
        <taxon>Bacteria</taxon>
        <taxon>Pseudomonadati</taxon>
        <taxon>Planctomycetota</taxon>
        <taxon>Planctomycetia</taxon>
        <taxon>Pirellulales</taxon>
        <taxon>Pirellulaceae</taxon>
        <taxon>Blastopirellula</taxon>
    </lineage>
</organism>
<proteinExistence type="predicted"/>
<protein>
    <submittedName>
        <fullName evidence="2">CopG family transcriptional regulator</fullName>
    </submittedName>
</protein>
<comment type="caution">
    <text evidence="2">The sequence shown here is derived from an EMBL/GenBank/DDBJ whole genome shotgun (WGS) entry which is preliminary data.</text>
</comment>
<dbReference type="OrthoDB" id="284431at2"/>
<name>A0A2S8GSD9_9BACT</name>
<evidence type="ECO:0000313" key="3">
    <source>
        <dbReference type="Proteomes" id="UP000237819"/>
    </source>
</evidence>
<dbReference type="Proteomes" id="UP000239388">
    <property type="component" value="Unassembled WGS sequence"/>
</dbReference>
<reference evidence="3 4" key="1">
    <citation type="submission" date="2018-02" db="EMBL/GenBank/DDBJ databases">
        <title>Comparative genomes isolates from brazilian mangrove.</title>
        <authorList>
            <person name="Araujo J.E."/>
            <person name="Taketani R.G."/>
            <person name="Silva M.C.P."/>
            <person name="Loureco M.V."/>
            <person name="Andreote F.D."/>
        </authorList>
    </citation>
    <scope>NUCLEOTIDE SEQUENCE [LARGE SCALE GENOMIC DNA]</scope>
    <source>
        <strain evidence="1 4">NAP PRIS-MGV</strain>
        <strain evidence="2 3">Nap-Phe MGV</strain>
    </source>
</reference>